<reference evidence="13 14" key="1">
    <citation type="submission" date="2024-02" db="EMBL/GenBank/DDBJ databases">
        <authorList>
            <person name="Daric V."/>
            <person name="Darras S."/>
        </authorList>
    </citation>
    <scope>NUCLEOTIDE SEQUENCE [LARGE SCALE GENOMIC DNA]</scope>
</reference>
<dbReference type="EMBL" id="CAWYQH010000141">
    <property type="protein sequence ID" value="CAK8694294.1"/>
    <property type="molecule type" value="Genomic_DNA"/>
</dbReference>
<keyword evidence="6" id="KW-0498">Mitosis</keyword>
<keyword evidence="14" id="KW-1185">Reference proteome</keyword>
<evidence type="ECO:0000256" key="8">
    <source>
        <dbReference type="ARBA" id="ARBA00023212"/>
    </source>
</evidence>
<evidence type="ECO:0000256" key="9">
    <source>
        <dbReference type="ARBA" id="ARBA00023306"/>
    </source>
</evidence>
<feature type="region of interest" description="Disordered" evidence="12">
    <location>
        <begin position="666"/>
        <end position="686"/>
    </location>
</feature>
<gene>
    <name evidence="13" type="ORF">CVLEPA_LOCUS27675</name>
</gene>
<keyword evidence="9" id="KW-0131">Cell cycle</keyword>
<evidence type="ECO:0000256" key="1">
    <source>
        <dbReference type="ARBA" id="ARBA00004114"/>
    </source>
</evidence>
<name>A0ABP0GU05_CLALP</name>
<proteinExistence type="predicted"/>
<feature type="region of interest" description="Disordered" evidence="12">
    <location>
        <begin position="769"/>
        <end position="808"/>
    </location>
</feature>
<protein>
    <recommendedName>
        <fullName evidence="3">Spindle and centriole-associated protein 1</fullName>
    </recommendedName>
    <alternativeName>
        <fullName evidence="10">Coiled-coil domain-containing protein 52</fullName>
    </alternativeName>
</protein>
<comment type="subcellular location">
    <subcellularLocation>
        <location evidence="1">Cytoplasm</location>
        <location evidence="1">Cytoskeleton</location>
        <location evidence="1">Microtubule organizing center</location>
        <location evidence="1">Centrosome</location>
        <location evidence="1">Centriole</location>
    </subcellularLocation>
    <subcellularLocation>
        <location evidence="2">Cytoplasm</location>
        <location evidence="2">Cytoskeleton</location>
        <location evidence="2">Spindle</location>
    </subcellularLocation>
</comment>
<feature type="compositionally biased region" description="Basic and acidic residues" evidence="12">
    <location>
        <begin position="255"/>
        <end position="272"/>
    </location>
</feature>
<evidence type="ECO:0000256" key="6">
    <source>
        <dbReference type="ARBA" id="ARBA00022776"/>
    </source>
</evidence>
<dbReference type="PANTHER" id="PTHR31167:SF3">
    <property type="entry name" value="SPINDLE AND CENTRIOLE-ASSOCIATED PROTEIN 1"/>
    <property type="match status" value="1"/>
</dbReference>
<evidence type="ECO:0000256" key="7">
    <source>
        <dbReference type="ARBA" id="ARBA00023054"/>
    </source>
</evidence>
<evidence type="ECO:0000256" key="11">
    <source>
        <dbReference type="SAM" id="Coils"/>
    </source>
</evidence>
<evidence type="ECO:0000256" key="4">
    <source>
        <dbReference type="ARBA" id="ARBA00022490"/>
    </source>
</evidence>
<feature type="coiled-coil region" evidence="11">
    <location>
        <begin position="722"/>
        <end position="756"/>
    </location>
</feature>
<feature type="region of interest" description="Disordered" evidence="12">
    <location>
        <begin position="133"/>
        <end position="162"/>
    </location>
</feature>
<keyword evidence="7 11" id="KW-0175">Coiled coil</keyword>
<evidence type="ECO:0000256" key="5">
    <source>
        <dbReference type="ARBA" id="ARBA00022618"/>
    </source>
</evidence>
<accession>A0ABP0GU05</accession>
<evidence type="ECO:0000256" key="10">
    <source>
        <dbReference type="ARBA" id="ARBA00030722"/>
    </source>
</evidence>
<sequence length="808" mass="90011">MFYRGHVQRRKLLKPRSHTKKKNSSLRQPGWDNTIQDLTVHAASPEEMLRRQIRHKSKNVDAARRELTAKRKGLPVDLVLSPAKVELEMKKLAILREVLYDHNDLNEVLRRTDKTMASVKTLFHDSTCRKSGRPNITLAPGKIQGRDPPVSTATEQPSKLDALSDSVMDSQALNDGMSSSDESEYEDDVQFESKVDYDRFMSLLKDSMNNTRNPKAADSELMKTPEKNSNVRSQMQQSALNCTEEVKRTLSRISPIKEKEENKPSDNKMKVDDQTRKIDHLITSIASDTSKLQKKLNNSTATAISVQPRANITQCNMTYDDLQGAMAKVEKSITAFEGRTGRRREEEQTNSGTGLAGFTATLIDAVTRLISYVNEGEIKTQEVEKKIGSLQEKLDHQQAVTEALTMELVNTQKVIKQGQEQLKSLEEKLKLEKETQNRESREAMSQLEERFNNLTQTVCDLENKLVISENTIVVDEAEPDVNGIQVFEAGCSSKQEDKDAEELALKTDMVRLLDALKSQNDKVAASQRAPSPPAAMPFPTSLTFGSTQEAAQTIASVESHLRHLQLQHAEAQHRMDELTQQAKIFSGLSPPGSVASSQHVASSSVGVADSLDLAPLPVKLQMEAAKPLIQQSNVAWSTNEERVVPFSSSPPCHDVPELMNPLLVTSVNPRGNENSSTENLFGSDGGSFKFLEQDTSETESNISLTSSIMSSPHAMQQQKVVLSSIQRTQLSLEDRISELNRQHSEAQGRLQKLVARRRNDQVGKKVQVSLPTTDMFETPQVSKKPQSKPTQDPSTAAWHTLTSHAEFK</sequence>
<feature type="compositionally biased region" description="Polar residues" evidence="12">
    <location>
        <begin position="666"/>
        <end position="680"/>
    </location>
</feature>
<dbReference type="PANTHER" id="PTHR31167">
    <property type="entry name" value="SPINDLE AND CENTRIOLE ASSOCIATED PROTEIN 1 SPICE1"/>
    <property type="match status" value="1"/>
</dbReference>
<feature type="region of interest" description="Disordered" evidence="12">
    <location>
        <begin position="1"/>
        <end position="31"/>
    </location>
</feature>
<organism evidence="13 14">
    <name type="scientific">Clavelina lepadiformis</name>
    <name type="common">Light-bulb sea squirt</name>
    <name type="synonym">Ascidia lepadiformis</name>
    <dbReference type="NCBI Taxonomy" id="159417"/>
    <lineage>
        <taxon>Eukaryota</taxon>
        <taxon>Metazoa</taxon>
        <taxon>Chordata</taxon>
        <taxon>Tunicata</taxon>
        <taxon>Ascidiacea</taxon>
        <taxon>Aplousobranchia</taxon>
        <taxon>Clavelinidae</taxon>
        <taxon>Clavelina</taxon>
    </lineage>
</organism>
<evidence type="ECO:0000313" key="13">
    <source>
        <dbReference type="EMBL" id="CAK8694294.1"/>
    </source>
</evidence>
<feature type="compositionally biased region" description="Basic residues" evidence="12">
    <location>
        <begin position="1"/>
        <end position="24"/>
    </location>
</feature>
<keyword evidence="8" id="KW-0206">Cytoskeleton</keyword>
<evidence type="ECO:0000256" key="3">
    <source>
        <dbReference type="ARBA" id="ARBA00018313"/>
    </source>
</evidence>
<dbReference type="Proteomes" id="UP001642483">
    <property type="component" value="Unassembled WGS sequence"/>
</dbReference>
<feature type="compositionally biased region" description="Polar residues" evidence="12">
    <location>
        <begin position="779"/>
        <end position="794"/>
    </location>
</feature>
<dbReference type="InterPro" id="IPR031387">
    <property type="entry name" value="SPICE1"/>
</dbReference>
<evidence type="ECO:0000313" key="14">
    <source>
        <dbReference type="Proteomes" id="UP001642483"/>
    </source>
</evidence>
<evidence type="ECO:0000256" key="2">
    <source>
        <dbReference type="ARBA" id="ARBA00004186"/>
    </source>
</evidence>
<feature type="compositionally biased region" description="Basic and acidic residues" evidence="12">
    <location>
        <begin position="215"/>
        <end position="226"/>
    </location>
</feature>
<feature type="compositionally biased region" description="Polar residues" evidence="12">
    <location>
        <begin position="227"/>
        <end position="241"/>
    </location>
</feature>
<keyword evidence="5" id="KW-0132">Cell division</keyword>
<evidence type="ECO:0000256" key="12">
    <source>
        <dbReference type="SAM" id="MobiDB-lite"/>
    </source>
</evidence>
<comment type="caution">
    <text evidence="13">The sequence shown here is derived from an EMBL/GenBank/DDBJ whole genome shotgun (WGS) entry which is preliminary data.</text>
</comment>
<feature type="region of interest" description="Disordered" evidence="12">
    <location>
        <begin position="208"/>
        <end position="272"/>
    </location>
</feature>
<feature type="coiled-coil region" evidence="11">
    <location>
        <begin position="408"/>
        <end position="457"/>
    </location>
</feature>
<keyword evidence="4" id="KW-0963">Cytoplasm</keyword>
<dbReference type="Pfam" id="PF15678">
    <property type="entry name" value="SPICE"/>
    <property type="match status" value="1"/>
</dbReference>